<dbReference type="Proteomes" id="UP000649573">
    <property type="component" value="Unassembled WGS sequence"/>
</dbReference>
<gene>
    <name evidence="3" type="ORF">GCM10010178_39860</name>
</gene>
<dbReference type="InterPro" id="IPR013022">
    <property type="entry name" value="Xyl_isomerase-like_TIM-brl"/>
</dbReference>
<proteinExistence type="predicted"/>
<reference evidence="4" key="1">
    <citation type="journal article" date="2019" name="Int. J. Syst. Evol. Microbiol.">
        <title>The Global Catalogue of Microorganisms (GCM) 10K type strain sequencing project: providing services to taxonomists for standard genome sequencing and annotation.</title>
        <authorList>
            <consortium name="The Broad Institute Genomics Platform"/>
            <consortium name="The Broad Institute Genome Sequencing Center for Infectious Disease"/>
            <person name="Wu L."/>
            <person name="Ma J."/>
        </authorList>
    </citation>
    <scope>NUCLEOTIDE SEQUENCE [LARGE SCALE GENOMIC DNA]</scope>
    <source>
        <strain evidence="4">JCM 3296</strain>
    </source>
</reference>
<comment type="caution">
    <text evidence="3">The sequence shown here is derived from an EMBL/GenBank/DDBJ whole genome shotgun (WGS) entry which is preliminary data.</text>
</comment>
<dbReference type="InterPro" id="IPR036237">
    <property type="entry name" value="Xyl_isomerase-like_sf"/>
</dbReference>
<evidence type="ECO:0000313" key="3">
    <source>
        <dbReference type="EMBL" id="GGU43389.1"/>
    </source>
</evidence>
<feature type="domain" description="Xylose isomerase-like TIM barrel" evidence="2">
    <location>
        <begin position="6"/>
        <end position="175"/>
    </location>
</feature>
<dbReference type="Pfam" id="PF01261">
    <property type="entry name" value="AP_endonuc_2"/>
    <property type="match status" value="1"/>
</dbReference>
<feature type="compositionally biased region" description="Basic and acidic residues" evidence="1">
    <location>
        <begin position="242"/>
        <end position="251"/>
    </location>
</feature>
<organism evidence="3 4">
    <name type="scientific">Lentzea flava</name>
    <dbReference type="NCBI Taxonomy" id="103732"/>
    <lineage>
        <taxon>Bacteria</taxon>
        <taxon>Bacillati</taxon>
        <taxon>Actinomycetota</taxon>
        <taxon>Actinomycetes</taxon>
        <taxon>Pseudonocardiales</taxon>
        <taxon>Pseudonocardiaceae</taxon>
        <taxon>Lentzea</taxon>
    </lineage>
</organism>
<accession>A0ABQ2UN63</accession>
<protein>
    <recommendedName>
        <fullName evidence="2">Xylose isomerase-like TIM barrel domain-containing protein</fullName>
    </recommendedName>
</protein>
<name>A0ABQ2UN63_9PSEU</name>
<feature type="region of interest" description="Disordered" evidence="1">
    <location>
        <begin position="236"/>
        <end position="256"/>
    </location>
</feature>
<dbReference type="SUPFAM" id="SSF51658">
    <property type="entry name" value="Xylose isomerase-like"/>
    <property type="match status" value="1"/>
</dbReference>
<evidence type="ECO:0000313" key="4">
    <source>
        <dbReference type="Proteomes" id="UP000649573"/>
    </source>
</evidence>
<evidence type="ECO:0000259" key="2">
    <source>
        <dbReference type="Pfam" id="PF01261"/>
    </source>
</evidence>
<dbReference type="EMBL" id="BMRE01000016">
    <property type="protein sequence ID" value="GGU43389.1"/>
    <property type="molecule type" value="Genomic_DNA"/>
</dbReference>
<keyword evidence="4" id="KW-1185">Reference proteome</keyword>
<evidence type="ECO:0000256" key="1">
    <source>
        <dbReference type="SAM" id="MobiDB-lite"/>
    </source>
</evidence>
<dbReference type="Gene3D" id="3.20.20.150">
    <property type="entry name" value="Divalent-metal-dependent TIM barrel enzymes"/>
    <property type="match status" value="1"/>
</dbReference>
<sequence length="310" mass="33456">MQESARNAAEHGCHGLEIRVHPDEEVHIGLAGGKLARARSTVEDSGLEVAFLAGYVKVCGSDPDEQVIIELRALIGLAYRLCAPAVRVFSGGEQDALPRVEAVLDDLRASGVQLLIETHDSHPTGAQAVQLVEPLGEPDLVAVLWDALHPWRHWEQPLQTRAVLGFFQIKDVAGVHDLTRWCREQARCRWPSAANCCAAGRVGSPWSGRKPGIRLAPWTPATRRSRVVPAIPGDIGLTSRAADNRGRDAGQGDRPPSAALCEGLLDPHPQRLVVHVDRLADHPDGGMRRLVLIESLKGQAHGAFSRTSGG</sequence>